<dbReference type="eggNOG" id="KOG1225">
    <property type="taxonomic scope" value="Eukaryota"/>
</dbReference>
<keyword evidence="1" id="KW-1015">Disulfide bond</keyword>
<name>D2W4G3_NAEGR</name>
<dbReference type="GeneID" id="8856337"/>
<dbReference type="InterPro" id="IPR013111">
    <property type="entry name" value="EGF_extracell"/>
</dbReference>
<organism evidence="5">
    <name type="scientific">Naegleria gruberi</name>
    <name type="common">Amoeba</name>
    <dbReference type="NCBI Taxonomy" id="5762"/>
    <lineage>
        <taxon>Eukaryota</taxon>
        <taxon>Discoba</taxon>
        <taxon>Heterolobosea</taxon>
        <taxon>Tetramitia</taxon>
        <taxon>Eutetramitia</taxon>
        <taxon>Vahlkampfiidae</taxon>
        <taxon>Naegleria</taxon>
    </lineage>
</organism>
<evidence type="ECO:0000256" key="1">
    <source>
        <dbReference type="ARBA" id="ARBA00023157"/>
    </source>
</evidence>
<feature type="chain" id="PRO_5003038862" evidence="2">
    <location>
        <begin position="23"/>
        <end position="485"/>
    </location>
</feature>
<gene>
    <name evidence="4" type="ORF">NAEGRDRAFT_76295</name>
</gene>
<evidence type="ECO:0000313" key="4">
    <source>
        <dbReference type="EMBL" id="EFC36041.1"/>
    </source>
</evidence>
<keyword evidence="5" id="KW-1185">Reference proteome</keyword>
<keyword evidence="2" id="KW-0732">Signal</keyword>
<dbReference type="InterPro" id="IPR011042">
    <property type="entry name" value="6-blade_b-propeller_TolB-like"/>
</dbReference>
<evidence type="ECO:0000313" key="5">
    <source>
        <dbReference type="Proteomes" id="UP000006671"/>
    </source>
</evidence>
<dbReference type="AlphaFoldDB" id="D2W4G3"/>
<evidence type="ECO:0000256" key="2">
    <source>
        <dbReference type="SAM" id="SignalP"/>
    </source>
</evidence>
<reference evidence="4 5" key="1">
    <citation type="journal article" date="2010" name="Cell">
        <title>The genome of Naegleria gruberi illuminates early eukaryotic versatility.</title>
        <authorList>
            <person name="Fritz-Laylin L.K."/>
            <person name="Prochnik S.E."/>
            <person name="Ginger M.L."/>
            <person name="Dacks J.B."/>
            <person name="Carpenter M.L."/>
            <person name="Field M.C."/>
            <person name="Kuo A."/>
            <person name="Paredez A."/>
            <person name="Chapman J."/>
            <person name="Pham J."/>
            <person name="Shu S."/>
            <person name="Neupane R."/>
            <person name="Cipriano M."/>
            <person name="Mancuso J."/>
            <person name="Tu H."/>
            <person name="Salamov A."/>
            <person name="Lindquist E."/>
            <person name="Shapiro H."/>
            <person name="Lucas S."/>
            <person name="Grigoriev I.V."/>
            <person name="Cande W.Z."/>
            <person name="Fulton C."/>
            <person name="Rokhsar D.S."/>
            <person name="Dawson S.C."/>
        </authorList>
    </citation>
    <scope>NUCLEOTIDE SEQUENCE [LARGE SCALE GENOMIC DNA]</scope>
    <source>
        <strain evidence="4 5">NEG-M</strain>
    </source>
</reference>
<accession>D2W4G3</accession>
<dbReference type="Gene3D" id="2.10.25.10">
    <property type="entry name" value="Laminin"/>
    <property type="match status" value="2"/>
</dbReference>
<feature type="domain" description="EGF-like" evidence="3">
    <location>
        <begin position="400"/>
        <end position="411"/>
    </location>
</feature>
<proteinExistence type="predicted"/>
<dbReference type="KEGG" id="ngr:NAEGRDRAFT_76295"/>
<dbReference type="VEuPathDB" id="AmoebaDB:NAEGRDRAFT_76295"/>
<sequence>MHNNLTFLFAFVLVLLLGMCSALNVKFKITTAVSSLNMPRAVHVLANGDMFIAEHNNENNYYKNRILTVFNGTLSVFMAPLGNQPFIAVDEAQEKVYLSEYFSMKIRALNYGKTTITTLPNVMYFGKMLSIDKFHNWLLFMDVGNNCVGYYSLANYNSFNWFTNCGLSPTDGGIVASPLTGDIYYIYYGKIMRLVLPETYTIFSASTPDWNPYPEYPPFNDANFTATPWNNPMGLYYTAHDELFVADPGLKQVKKIQNRQVEIIAGSTNSSSGCPDNSDPVNCYLDSPFNVFVRENKNEIYIADDVAGLIKKVYPYCDGVGYVLSGDGRTCLPECYGKSSESKYPFLACHGNGTCVDVNTCMCNENYYGPECTVTTCFGKFSNSSTACNGNGICERYNYCKCNSNYGGENCEIPKCNGTLANDETVCSGNGSCIALNTCQCFNTSRYVGEKCEIPQIKQAVFVQEEVIVYLMIHVSVEINLNGMD</sequence>
<dbReference type="Gene3D" id="2.120.10.30">
    <property type="entry name" value="TolB, C-terminal domain"/>
    <property type="match status" value="2"/>
</dbReference>
<feature type="domain" description="EGF-like" evidence="3">
    <location>
        <begin position="361"/>
        <end position="372"/>
    </location>
</feature>
<dbReference type="InParanoid" id="D2W4G3"/>
<dbReference type="Pfam" id="PF07974">
    <property type="entry name" value="EGF_2"/>
    <property type="match status" value="1"/>
</dbReference>
<dbReference type="EMBL" id="GG738953">
    <property type="protein sequence ID" value="EFC36041.1"/>
    <property type="molecule type" value="Genomic_DNA"/>
</dbReference>
<protein>
    <submittedName>
        <fullName evidence="4">Predicted protein</fullName>
    </submittedName>
</protein>
<dbReference type="Proteomes" id="UP000006671">
    <property type="component" value="Unassembled WGS sequence"/>
</dbReference>
<dbReference type="PROSITE" id="PS00022">
    <property type="entry name" value="EGF_1"/>
    <property type="match status" value="2"/>
</dbReference>
<dbReference type="InterPro" id="IPR000742">
    <property type="entry name" value="EGF"/>
</dbReference>
<dbReference type="SUPFAM" id="SSF101898">
    <property type="entry name" value="NHL repeat"/>
    <property type="match status" value="1"/>
</dbReference>
<dbReference type="OrthoDB" id="6130531at2759"/>
<dbReference type="RefSeq" id="XP_002668785.1">
    <property type="nucleotide sequence ID" value="XM_002668739.1"/>
</dbReference>
<feature type="signal peptide" evidence="2">
    <location>
        <begin position="1"/>
        <end position="22"/>
    </location>
</feature>
<evidence type="ECO:0000259" key="3">
    <source>
        <dbReference type="PROSITE" id="PS00022"/>
    </source>
</evidence>